<evidence type="ECO:0000313" key="3">
    <source>
        <dbReference type="EMBL" id="ODQ74775.1"/>
    </source>
</evidence>
<dbReference type="GO" id="GO:0016787">
    <property type="term" value="F:hydrolase activity"/>
    <property type="evidence" value="ECO:0007669"/>
    <property type="project" value="InterPro"/>
</dbReference>
<dbReference type="PANTHER" id="PTHR17630">
    <property type="entry name" value="DIENELACTONE HYDROLASE"/>
    <property type="match status" value="1"/>
</dbReference>
<proteinExistence type="predicted"/>
<keyword evidence="4" id="KW-1185">Reference proteome</keyword>
<organism evidence="3 4">
    <name type="scientific">Lipomyces starkeyi NRRL Y-11557</name>
    <dbReference type="NCBI Taxonomy" id="675824"/>
    <lineage>
        <taxon>Eukaryota</taxon>
        <taxon>Fungi</taxon>
        <taxon>Dikarya</taxon>
        <taxon>Ascomycota</taxon>
        <taxon>Saccharomycotina</taxon>
        <taxon>Lipomycetes</taxon>
        <taxon>Lipomycetales</taxon>
        <taxon>Lipomycetaceae</taxon>
        <taxon>Lipomyces</taxon>
    </lineage>
</organism>
<dbReference type="InterPro" id="IPR029058">
    <property type="entry name" value="AB_hydrolase_fold"/>
</dbReference>
<feature type="compositionally biased region" description="Low complexity" evidence="1">
    <location>
        <begin position="231"/>
        <end position="247"/>
    </location>
</feature>
<feature type="region of interest" description="Disordered" evidence="1">
    <location>
        <begin position="231"/>
        <end position="269"/>
    </location>
</feature>
<reference evidence="3 4" key="1">
    <citation type="journal article" date="2016" name="Proc. Natl. Acad. Sci. U.S.A.">
        <title>Comparative genomics of biotechnologically important yeasts.</title>
        <authorList>
            <person name="Riley R."/>
            <person name="Haridas S."/>
            <person name="Wolfe K.H."/>
            <person name="Lopes M.R."/>
            <person name="Hittinger C.T."/>
            <person name="Goeker M."/>
            <person name="Salamov A.A."/>
            <person name="Wisecaver J.H."/>
            <person name="Long T.M."/>
            <person name="Calvey C.H."/>
            <person name="Aerts A.L."/>
            <person name="Barry K.W."/>
            <person name="Choi C."/>
            <person name="Clum A."/>
            <person name="Coughlan A.Y."/>
            <person name="Deshpande S."/>
            <person name="Douglass A.P."/>
            <person name="Hanson S.J."/>
            <person name="Klenk H.-P."/>
            <person name="LaButti K.M."/>
            <person name="Lapidus A."/>
            <person name="Lindquist E.A."/>
            <person name="Lipzen A.M."/>
            <person name="Meier-Kolthoff J.P."/>
            <person name="Ohm R.A."/>
            <person name="Otillar R.P."/>
            <person name="Pangilinan J.L."/>
            <person name="Peng Y."/>
            <person name="Rokas A."/>
            <person name="Rosa C.A."/>
            <person name="Scheuner C."/>
            <person name="Sibirny A.A."/>
            <person name="Slot J.C."/>
            <person name="Stielow J.B."/>
            <person name="Sun H."/>
            <person name="Kurtzman C.P."/>
            <person name="Blackwell M."/>
            <person name="Grigoriev I.V."/>
            <person name="Jeffries T.W."/>
        </authorList>
    </citation>
    <scope>NUCLEOTIDE SEQUENCE [LARGE SCALE GENOMIC DNA]</scope>
    <source>
        <strain evidence="3 4">NRRL Y-11557</strain>
    </source>
</reference>
<name>A0A1E3QAP8_LIPST</name>
<evidence type="ECO:0000313" key="4">
    <source>
        <dbReference type="Proteomes" id="UP000094385"/>
    </source>
</evidence>
<feature type="domain" description="Dienelactone hydrolase" evidence="2">
    <location>
        <begin position="108"/>
        <end position="223"/>
    </location>
</feature>
<protein>
    <recommendedName>
        <fullName evidence="2">Dienelactone hydrolase domain-containing protein</fullName>
    </recommendedName>
</protein>
<gene>
    <name evidence="3" type="ORF">LIPSTDRAFT_68884</name>
</gene>
<dbReference type="Proteomes" id="UP000094385">
    <property type="component" value="Unassembled WGS sequence"/>
</dbReference>
<dbReference type="PANTHER" id="PTHR17630:SF80">
    <property type="entry name" value="DIENELACTONE HYDROLASE DOMAIN-CONTAINING PROTEIN"/>
    <property type="match status" value="1"/>
</dbReference>
<accession>A0A1E3QAP8</accession>
<dbReference type="SUPFAM" id="SSF53474">
    <property type="entry name" value="alpha/beta-Hydrolases"/>
    <property type="match status" value="1"/>
</dbReference>
<evidence type="ECO:0000259" key="2">
    <source>
        <dbReference type="Pfam" id="PF01738"/>
    </source>
</evidence>
<dbReference type="OrthoDB" id="1393670at2759"/>
<feature type="compositionally biased region" description="Low complexity" evidence="1">
    <location>
        <begin position="45"/>
        <end position="62"/>
    </location>
</feature>
<dbReference type="Pfam" id="PF01738">
    <property type="entry name" value="DLH"/>
    <property type="match status" value="2"/>
</dbReference>
<feature type="domain" description="Dienelactone hydrolase" evidence="2">
    <location>
        <begin position="300"/>
        <end position="378"/>
    </location>
</feature>
<feature type="region of interest" description="Disordered" evidence="1">
    <location>
        <begin position="1"/>
        <end position="26"/>
    </location>
</feature>
<sequence>MSTSSRRGSTRHPYMDSVPLDDTNDTIFLGESEDEEDEFFFNPVRSATSETRRSPSTTTAPAGEYKTLPDAQERIYVSKPPWEDKLSQDHEDQAQSAEEAQGFSILLLLTNGLGIESVNNQRLADEFAREGYFVVMPDLFSSDPNRPVPSIQQQQGSLLARVKSLAISSAAGFMTDMWVARHTEERTWPMLVNMVEEIVDLYRPRDMCVVGYSFGGKYALKMLQLPISTSATSEQSSTPTSPSATPSNDDPEAQLAKSPQSPSAPTMPIDVDLSNPSWARLILTGIICHPSLVDPKDFVGIKKPVLIIAVQDDPLFPTELILTATKALTKNTVFHDVKWYDRKLPHGFAVKGDYPTDNRMVTENQAHAHREIVSWIKSFVA</sequence>
<feature type="region of interest" description="Disordered" evidence="1">
    <location>
        <begin position="44"/>
        <end position="72"/>
    </location>
</feature>
<evidence type="ECO:0000256" key="1">
    <source>
        <dbReference type="SAM" id="MobiDB-lite"/>
    </source>
</evidence>
<dbReference type="AlphaFoldDB" id="A0A1E3QAP8"/>
<dbReference type="Gene3D" id="3.40.50.1820">
    <property type="entry name" value="alpha/beta hydrolase"/>
    <property type="match status" value="1"/>
</dbReference>
<dbReference type="EMBL" id="KV454291">
    <property type="protein sequence ID" value="ODQ74775.1"/>
    <property type="molecule type" value="Genomic_DNA"/>
</dbReference>
<dbReference type="InterPro" id="IPR002925">
    <property type="entry name" value="Dienelactn_hydro"/>
</dbReference>
<dbReference type="STRING" id="675824.A0A1E3QAP8"/>